<reference evidence="4" key="1">
    <citation type="submission" date="2020-09" db="EMBL/GenBank/DDBJ databases">
        <title>Sphingomonas sp., a new species isolated from pork steak.</title>
        <authorList>
            <person name="Heidler von Heilborn D."/>
        </authorList>
    </citation>
    <scope>NUCLEOTIDE SEQUENCE [LARGE SCALE GENOMIC DNA]</scope>
</reference>
<accession>A0A974NYD5</accession>
<keyword evidence="2" id="KW-0812">Transmembrane</keyword>
<dbReference type="RefSeq" id="WP_202096503.1">
    <property type="nucleotide sequence ID" value="NZ_CP061035.1"/>
</dbReference>
<sequence length="177" mass="18226">MTDTTKGSPAKSLPAHTSGADSPDGSLPKKASRASIWLTQIPTGAKVFLILSAALLPLAVIAFFATLNTARNASADARARVRVASSESARKIAIEMIGDMTALRVALNALGSDAGDAPSCARAQGVFAQQAASGARFAIVDANRRVLCGTALPRDLVLLPPPAMSLSLRAWCRDAAS</sequence>
<keyword evidence="2" id="KW-1133">Transmembrane helix</keyword>
<feature type="transmembrane region" description="Helical" evidence="2">
    <location>
        <begin position="47"/>
        <end position="70"/>
    </location>
</feature>
<dbReference type="KEGG" id="sari:H5J25_06805"/>
<feature type="region of interest" description="Disordered" evidence="1">
    <location>
        <begin position="1"/>
        <end position="28"/>
    </location>
</feature>
<dbReference type="EMBL" id="CP061035">
    <property type="protein sequence ID" value="QQV79186.1"/>
    <property type="molecule type" value="Genomic_DNA"/>
</dbReference>
<keyword evidence="4" id="KW-1185">Reference proteome</keyword>
<organism evidence="3 4">
    <name type="scientific">Sphingomonas aliaeris</name>
    <dbReference type="NCBI Taxonomy" id="2759526"/>
    <lineage>
        <taxon>Bacteria</taxon>
        <taxon>Pseudomonadati</taxon>
        <taxon>Pseudomonadota</taxon>
        <taxon>Alphaproteobacteria</taxon>
        <taxon>Sphingomonadales</taxon>
        <taxon>Sphingomonadaceae</taxon>
        <taxon>Sphingomonas</taxon>
    </lineage>
</organism>
<gene>
    <name evidence="3" type="ORF">H5J25_06805</name>
</gene>
<evidence type="ECO:0000313" key="4">
    <source>
        <dbReference type="Proteomes" id="UP000595894"/>
    </source>
</evidence>
<proteinExistence type="predicted"/>
<evidence type="ECO:0008006" key="5">
    <source>
        <dbReference type="Google" id="ProtNLM"/>
    </source>
</evidence>
<evidence type="ECO:0000256" key="1">
    <source>
        <dbReference type="SAM" id="MobiDB-lite"/>
    </source>
</evidence>
<dbReference type="AlphaFoldDB" id="A0A974NYD5"/>
<protein>
    <recommendedName>
        <fullName evidence="5">Histidine kinase</fullName>
    </recommendedName>
</protein>
<keyword evidence="2" id="KW-0472">Membrane</keyword>
<evidence type="ECO:0000313" key="3">
    <source>
        <dbReference type="EMBL" id="QQV79186.1"/>
    </source>
</evidence>
<dbReference type="Proteomes" id="UP000595894">
    <property type="component" value="Chromosome"/>
</dbReference>
<evidence type="ECO:0000256" key="2">
    <source>
        <dbReference type="SAM" id="Phobius"/>
    </source>
</evidence>
<name>A0A974NYD5_9SPHN</name>